<dbReference type="PANTHER" id="PTHR30383">
    <property type="entry name" value="THIOESTERASE 1/PROTEASE 1/LYSOPHOSPHOLIPASE L1"/>
    <property type="match status" value="1"/>
</dbReference>
<dbReference type="PANTHER" id="PTHR30383:SF24">
    <property type="entry name" value="THIOESTERASE 1_PROTEASE 1_LYSOPHOSPHOLIPASE L1"/>
    <property type="match status" value="1"/>
</dbReference>
<evidence type="ECO:0000313" key="3">
    <source>
        <dbReference type="Proteomes" id="UP000292298"/>
    </source>
</evidence>
<dbReference type="GO" id="GO:0004622">
    <property type="term" value="F:phosphatidylcholine lysophospholipase activity"/>
    <property type="evidence" value="ECO:0007669"/>
    <property type="project" value="TreeGrafter"/>
</dbReference>
<dbReference type="AlphaFoldDB" id="A0A4Q8D2C7"/>
<dbReference type="InterPro" id="IPR013830">
    <property type="entry name" value="SGNH_hydro"/>
</dbReference>
<evidence type="ECO:0000313" key="2">
    <source>
        <dbReference type="EMBL" id="RZU99561.1"/>
    </source>
</evidence>
<reference evidence="2 3" key="1">
    <citation type="submission" date="2019-02" db="EMBL/GenBank/DDBJ databases">
        <title>Genomic Encyclopedia of Type Strains, Phase IV (KMG-IV): sequencing the most valuable type-strain genomes for metagenomic binning, comparative biology and taxonomic classification.</title>
        <authorList>
            <person name="Goeker M."/>
        </authorList>
    </citation>
    <scope>NUCLEOTIDE SEQUENCE [LARGE SCALE GENOMIC DNA]</scope>
    <source>
        <strain evidence="2 3">DSM 21056</strain>
    </source>
</reference>
<dbReference type="SUPFAM" id="SSF52266">
    <property type="entry name" value="SGNH hydrolase"/>
    <property type="match status" value="1"/>
</dbReference>
<dbReference type="EMBL" id="SHLI01000001">
    <property type="protein sequence ID" value="RZU99561.1"/>
    <property type="molecule type" value="Genomic_DNA"/>
</dbReference>
<comment type="caution">
    <text evidence="2">The sequence shown here is derived from an EMBL/GenBank/DDBJ whole genome shotgun (WGS) entry which is preliminary data.</text>
</comment>
<gene>
    <name evidence="2" type="ORF">EV698_1853</name>
</gene>
<proteinExistence type="predicted"/>
<organism evidence="2 3">
    <name type="scientific">Spiribacter vilamensis</name>
    <dbReference type="NCBI Taxonomy" id="531306"/>
    <lineage>
        <taxon>Bacteria</taxon>
        <taxon>Pseudomonadati</taxon>
        <taxon>Pseudomonadota</taxon>
        <taxon>Gammaproteobacteria</taxon>
        <taxon>Chromatiales</taxon>
        <taxon>Ectothiorhodospiraceae</taxon>
        <taxon>Spiribacter</taxon>
    </lineage>
</organism>
<feature type="domain" description="SGNH hydrolase-type esterase" evidence="1">
    <location>
        <begin position="38"/>
        <end position="193"/>
    </location>
</feature>
<dbReference type="InterPro" id="IPR036514">
    <property type="entry name" value="SGNH_hydro_sf"/>
</dbReference>
<dbReference type="Pfam" id="PF13472">
    <property type="entry name" value="Lipase_GDSL_2"/>
    <property type="match status" value="1"/>
</dbReference>
<accession>A0A4Q8D2C7</accession>
<name>A0A4Q8D2C7_9GAMM</name>
<keyword evidence="3" id="KW-1185">Reference proteome</keyword>
<dbReference type="InterPro" id="IPR051532">
    <property type="entry name" value="Ester_Hydrolysis_Enzymes"/>
</dbReference>
<sequence>MVSGMRVRLLSSNWLRVITLLIIGSMTATAAAEPRILVLGDSLSAAYNMPTESGWVARLSTDLGAQVEVVNAAISGATTASGRARLPDALDTHRPDIVIIALGGNDGLRGISLDTMRDNLVAMIGQARDADARVILAGVRLPSNYGSAFIERFRDVYREVAERTGVTLIPKLLEGVADDPSLMQSDGIHPNEQAQPIILETVRAALDPMLGSDHAALPAD</sequence>
<evidence type="ECO:0000259" key="1">
    <source>
        <dbReference type="Pfam" id="PF13472"/>
    </source>
</evidence>
<dbReference type="CDD" id="cd01822">
    <property type="entry name" value="Lysophospholipase_L1_like"/>
    <property type="match status" value="1"/>
</dbReference>
<dbReference type="Gene3D" id="3.40.50.1110">
    <property type="entry name" value="SGNH hydrolase"/>
    <property type="match status" value="1"/>
</dbReference>
<protein>
    <submittedName>
        <fullName evidence="2">Acyl-CoA thioesterase-1</fullName>
    </submittedName>
</protein>
<dbReference type="Proteomes" id="UP000292298">
    <property type="component" value="Unassembled WGS sequence"/>
</dbReference>